<feature type="compositionally biased region" description="Gly residues" evidence="1">
    <location>
        <begin position="293"/>
        <end position="350"/>
    </location>
</feature>
<evidence type="ECO:0000256" key="1">
    <source>
        <dbReference type="SAM" id="MobiDB-lite"/>
    </source>
</evidence>
<name>A0A6P1D672_9NOCA</name>
<protein>
    <recommendedName>
        <fullName evidence="4">PPE domain-containing protein</fullName>
    </recommendedName>
</protein>
<feature type="compositionally biased region" description="Polar residues" evidence="1">
    <location>
        <begin position="252"/>
        <end position="282"/>
    </location>
</feature>
<feature type="compositionally biased region" description="Low complexity" evidence="1">
    <location>
        <begin position="351"/>
        <end position="377"/>
    </location>
</feature>
<feature type="compositionally biased region" description="Acidic residues" evidence="1">
    <location>
        <begin position="224"/>
        <end position="246"/>
    </location>
</feature>
<dbReference type="Gene3D" id="1.20.1260.20">
    <property type="entry name" value="PPE superfamily"/>
    <property type="match status" value="1"/>
</dbReference>
<comment type="caution">
    <text evidence="2">The sequence shown here is derived from an EMBL/GenBank/DDBJ whole genome shotgun (WGS) entry which is preliminary data.</text>
</comment>
<accession>A0A6P1D672</accession>
<dbReference type="EMBL" id="JAAGUZ010000039">
    <property type="protein sequence ID" value="NEW45947.1"/>
    <property type="molecule type" value="Genomic_DNA"/>
</dbReference>
<feature type="region of interest" description="Disordered" evidence="1">
    <location>
        <begin position="168"/>
        <end position="443"/>
    </location>
</feature>
<reference evidence="2 3" key="1">
    <citation type="submission" date="2020-01" db="EMBL/GenBank/DDBJ databases">
        <title>Genetics and antimicrobial susceptibilities of Nocardia species isolated from the soil; a comparison with species isolated from humans.</title>
        <authorList>
            <person name="Carrasco G."/>
            <person name="Monzon S."/>
            <person name="Sansegundo M."/>
            <person name="Garcia E."/>
            <person name="Garrido N."/>
            <person name="Medina M.J."/>
            <person name="Villalon P."/>
            <person name="Ramirez-Arocha A.C."/>
            <person name="Jimenez P."/>
            <person name="Cuesta I."/>
            <person name="Valdezate S."/>
        </authorList>
    </citation>
    <scope>NUCLEOTIDE SEQUENCE [LARGE SCALE GENOMIC DNA]</scope>
    <source>
        <strain evidence="2 3">CNM20110639</strain>
    </source>
</reference>
<organism evidence="2 3">
    <name type="scientific">Nocardia cyriacigeorgica</name>
    <dbReference type="NCBI Taxonomy" id="135487"/>
    <lineage>
        <taxon>Bacteria</taxon>
        <taxon>Bacillati</taxon>
        <taxon>Actinomycetota</taxon>
        <taxon>Actinomycetes</taxon>
        <taxon>Mycobacteriales</taxon>
        <taxon>Nocardiaceae</taxon>
        <taxon>Nocardia</taxon>
    </lineage>
</organism>
<gene>
    <name evidence="2" type="ORF">GV789_16050</name>
</gene>
<evidence type="ECO:0008006" key="4">
    <source>
        <dbReference type="Google" id="ProtNLM"/>
    </source>
</evidence>
<evidence type="ECO:0000313" key="2">
    <source>
        <dbReference type="EMBL" id="NEW45947.1"/>
    </source>
</evidence>
<dbReference type="Proteomes" id="UP000468928">
    <property type="component" value="Unassembled WGS sequence"/>
</dbReference>
<dbReference type="AlphaFoldDB" id="A0A6P1D672"/>
<dbReference type="RefSeq" id="WP_163829438.1">
    <property type="nucleotide sequence ID" value="NZ_JAAGUZ010000039.1"/>
</dbReference>
<evidence type="ECO:0000313" key="3">
    <source>
        <dbReference type="Proteomes" id="UP000468928"/>
    </source>
</evidence>
<feature type="compositionally biased region" description="Gly residues" evidence="1">
    <location>
        <begin position="378"/>
        <end position="390"/>
    </location>
</feature>
<feature type="compositionally biased region" description="Gly residues" evidence="1">
    <location>
        <begin position="197"/>
        <end position="222"/>
    </location>
</feature>
<dbReference type="InterPro" id="IPR038332">
    <property type="entry name" value="PPE_sf"/>
</dbReference>
<proteinExistence type="predicted"/>
<sequence>MSEIQNELPRIKDGENPDNLDHAQINGSFTPLNTTEAFSAANKFTQIENMWTDGVRVFAARIQRSSSAAWEGPAAESARTALSNYTTRAQDLSPVLQAMASRVYGAVDSINSTKRELPEVIEKGKTWTPTLMPNTSAIARTARDDAESTAREVMGTHYVDPFVKADSEIPVLPKPDDPTQPLIPPVKPPTKGRDWEGGGGDSGGENGGGNDTGGGDQGGTESGGETEEPTEVPEEPGTEPTGEEQEPGTTTASTATNDPFTAPSGITSRTTDSSPYSTSPAGINTAGYSPAGTSGGGAGGSAGGGGRGGPGVGGGGSGGSGSGGSSGESGAGAGGEKPGAGRSIPGGPGAVPGQAGVAGAAAARTAAAATGRGMMGMPMGGMGAGAGRGGSSTEEEHKTPDYLINAENTDELLGEVPKTVPGGVIGGDIATPPAAPRDGDQRT</sequence>